<dbReference type="RefSeq" id="WP_212212968.1">
    <property type="nucleotide sequence ID" value="NZ_JAGUCO010000001.1"/>
</dbReference>
<feature type="transmembrane region" description="Helical" evidence="6">
    <location>
        <begin position="226"/>
        <end position="248"/>
    </location>
</feature>
<keyword evidence="7" id="KW-0732">Signal</keyword>
<dbReference type="EMBL" id="JAGUCO010000001">
    <property type="protein sequence ID" value="MBS2097096.1"/>
    <property type="molecule type" value="Genomic_DNA"/>
</dbReference>
<keyword evidence="5 6" id="KW-0472">Membrane</keyword>
<feature type="chain" id="PRO_5046544106" evidence="7">
    <location>
        <begin position="21"/>
        <end position="654"/>
    </location>
</feature>
<evidence type="ECO:0000313" key="10">
    <source>
        <dbReference type="EMBL" id="MBS2097096.1"/>
    </source>
</evidence>
<dbReference type="Proteomes" id="UP000708576">
    <property type="component" value="Unassembled WGS sequence"/>
</dbReference>
<evidence type="ECO:0000256" key="1">
    <source>
        <dbReference type="ARBA" id="ARBA00004141"/>
    </source>
</evidence>
<feature type="transmembrane region" description="Helical" evidence="6">
    <location>
        <begin position="408"/>
        <end position="425"/>
    </location>
</feature>
<name>A0ABS5JRH9_9BACT</name>
<feature type="domain" description="Cytochrome C biogenesis protein transmembrane" evidence="8">
    <location>
        <begin position="182"/>
        <end position="393"/>
    </location>
</feature>
<evidence type="ECO:0000256" key="4">
    <source>
        <dbReference type="ARBA" id="ARBA00022989"/>
    </source>
</evidence>
<feature type="transmembrane region" description="Helical" evidence="6">
    <location>
        <begin position="181"/>
        <end position="205"/>
    </location>
</feature>
<dbReference type="InterPro" id="IPR028250">
    <property type="entry name" value="DsbDN"/>
</dbReference>
<feature type="transmembrane region" description="Helical" evidence="6">
    <location>
        <begin position="260"/>
        <end position="281"/>
    </location>
</feature>
<keyword evidence="4 6" id="KW-1133">Transmembrane helix</keyword>
<dbReference type="Gene3D" id="3.40.30.10">
    <property type="entry name" value="Glutaredoxin"/>
    <property type="match status" value="1"/>
</dbReference>
<feature type="transmembrane region" description="Helical" evidence="6">
    <location>
        <begin position="376"/>
        <end position="396"/>
    </location>
</feature>
<protein>
    <submittedName>
        <fullName evidence="10">Thioredoxin family protein</fullName>
    </submittedName>
</protein>
<proteinExistence type="predicted"/>
<keyword evidence="2 6" id="KW-0812">Transmembrane</keyword>
<reference evidence="10 11" key="1">
    <citation type="journal article" date="2015" name="Int. J. Syst. Evol. Microbiol.">
        <title>Carboxylicivirga linearis sp. nov., isolated from a sea cucumber culture pond.</title>
        <authorList>
            <person name="Wang F.Q."/>
            <person name="Zhou Y.X."/>
            <person name="Lin X.Z."/>
            <person name="Chen G.J."/>
            <person name="Du Z.J."/>
        </authorList>
    </citation>
    <scope>NUCLEOTIDE SEQUENCE [LARGE SCALE GENOMIC DNA]</scope>
    <source>
        <strain evidence="10 11">FB218</strain>
    </source>
</reference>
<feature type="signal peptide" evidence="7">
    <location>
        <begin position="1"/>
        <end position="20"/>
    </location>
</feature>
<comment type="subcellular location">
    <subcellularLocation>
        <location evidence="1">Membrane</location>
        <topology evidence="1">Multi-pass membrane protein</topology>
    </subcellularLocation>
</comment>
<comment type="caution">
    <text evidence="10">The sequence shown here is derived from an EMBL/GenBank/DDBJ whole genome shotgun (WGS) entry which is preliminary data.</text>
</comment>
<dbReference type="InterPro" id="IPR003834">
    <property type="entry name" value="Cyt_c_assmbl_TM_dom"/>
</dbReference>
<evidence type="ECO:0000256" key="7">
    <source>
        <dbReference type="SAM" id="SignalP"/>
    </source>
</evidence>
<dbReference type="InterPro" id="IPR036249">
    <property type="entry name" value="Thioredoxin-like_sf"/>
</dbReference>
<evidence type="ECO:0000259" key="8">
    <source>
        <dbReference type="Pfam" id="PF02683"/>
    </source>
</evidence>
<accession>A0ABS5JRH9</accession>
<dbReference type="PANTHER" id="PTHR32234:SF0">
    <property type="entry name" value="THIOL:DISULFIDE INTERCHANGE PROTEIN DSBD"/>
    <property type="match status" value="1"/>
</dbReference>
<evidence type="ECO:0000256" key="2">
    <source>
        <dbReference type="ARBA" id="ARBA00022692"/>
    </source>
</evidence>
<feature type="domain" description="Thiol:disulfide interchange protein DsbD N-terminal" evidence="9">
    <location>
        <begin position="30"/>
        <end position="144"/>
    </location>
</feature>
<dbReference type="PANTHER" id="PTHR32234">
    <property type="entry name" value="THIOL:DISULFIDE INTERCHANGE PROTEIN DSBD"/>
    <property type="match status" value="1"/>
</dbReference>
<evidence type="ECO:0000313" key="11">
    <source>
        <dbReference type="Proteomes" id="UP000708576"/>
    </source>
</evidence>
<evidence type="ECO:0000259" key="9">
    <source>
        <dbReference type="Pfam" id="PF11412"/>
    </source>
</evidence>
<feature type="transmembrane region" description="Helical" evidence="6">
    <location>
        <begin position="445"/>
        <end position="465"/>
    </location>
</feature>
<gene>
    <name evidence="10" type="ORF">KEM10_02325</name>
</gene>
<organism evidence="10 11">
    <name type="scientific">Carboxylicivirga linearis</name>
    <dbReference type="NCBI Taxonomy" id="1628157"/>
    <lineage>
        <taxon>Bacteria</taxon>
        <taxon>Pseudomonadati</taxon>
        <taxon>Bacteroidota</taxon>
        <taxon>Bacteroidia</taxon>
        <taxon>Marinilabiliales</taxon>
        <taxon>Marinilabiliaceae</taxon>
        <taxon>Carboxylicivirga</taxon>
    </lineage>
</organism>
<evidence type="ECO:0000256" key="5">
    <source>
        <dbReference type="ARBA" id="ARBA00023136"/>
    </source>
</evidence>
<dbReference type="Pfam" id="PF02683">
    <property type="entry name" value="DsbD_TM"/>
    <property type="match status" value="1"/>
</dbReference>
<evidence type="ECO:0000256" key="6">
    <source>
        <dbReference type="SAM" id="Phobius"/>
    </source>
</evidence>
<feature type="transmembrane region" description="Helical" evidence="6">
    <location>
        <begin position="340"/>
        <end position="364"/>
    </location>
</feature>
<evidence type="ECO:0000256" key="3">
    <source>
        <dbReference type="ARBA" id="ARBA00022748"/>
    </source>
</evidence>
<keyword evidence="11" id="KW-1185">Reference proteome</keyword>
<dbReference type="Pfam" id="PF11412">
    <property type="entry name" value="DsbD_N"/>
    <property type="match status" value="1"/>
</dbReference>
<sequence>MRRTFLTLVMMLTVVSGLLAQMEQHISWQFSTKMLEDNKVEVICEATVDNGWHVYSSVLPEGTAIPTYIEIEESDAYTILDGINESPEPTKHYDETFGAEMQWFEGNVKFSRVVQLKEQNNVLIKGYVESMICNDETCMPPEMVDFELQVGQTNSKETVQSQDAAEAEESMATTEEEEESYWAIFLLAFGGGLAALLTPCVFPMIPMTVSFFTKQSATKAAGIRNAITYGLSIIAIYVILGVAVSAIFGASALNALSTNVWFNLFFFLLLVVFAASFFGAFEIVMPSSWVNFTTKNEDKGGIIGIFFMAFTLALVSFSCTGPIVGSLLVKAATGGYMGPIIGMLGFSLALALPFALFAAFPGYLNSLPKSGGWLNSVKVILGFLELAFAFKFLSIADMTMGWHILEREVFIAIWIAIFAAMGFYLMGKIKLPHDSPMNHVPVSRFMMALVVFSFTIYLIPGLWGAPVSLISGFPPPKNYAESPYGVGNETPGIITGADSHAFGLPEGMHPGPQGIPAFDDYETALAYSKKVNKPMLLDFTGLGCTNCRKMEDAVWSNQSVKSILTNDYILVSLYVDDRKKLDEVYVSEVTGKKIRTVGQKWAEFQFERYQQQGQPYYVIVDEEENTLNKPVAYDPDVERYKNWLLDGLKKFNEN</sequence>
<dbReference type="Pfam" id="PF13899">
    <property type="entry name" value="Thioredoxin_7"/>
    <property type="match status" value="1"/>
</dbReference>
<feature type="transmembrane region" description="Helical" evidence="6">
    <location>
        <begin position="302"/>
        <end position="328"/>
    </location>
</feature>
<keyword evidence="3" id="KW-0201">Cytochrome c-type biogenesis</keyword>
<dbReference type="SUPFAM" id="SSF52833">
    <property type="entry name" value="Thioredoxin-like"/>
    <property type="match status" value="1"/>
</dbReference>